<evidence type="ECO:0000256" key="4">
    <source>
        <dbReference type="ARBA" id="ARBA00022692"/>
    </source>
</evidence>
<evidence type="ECO:0000313" key="9">
    <source>
        <dbReference type="EMBL" id="PDO10681.1"/>
    </source>
</evidence>
<evidence type="ECO:0000256" key="1">
    <source>
        <dbReference type="ARBA" id="ARBA00004651"/>
    </source>
</evidence>
<dbReference type="InterPro" id="IPR035906">
    <property type="entry name" value="MetI-like_sf"/>
</dbReference>
<keyword evidence="6 7" id="KW-0472">Membrane</keyword>
<feature type="transmembrane region" description="Helical" evidence="7">
    <location>
        <begin position="102"/>
        <end position="123"/>
    </location>
</feature>
<dbReference type="EMBL" id="MOXJ01000011">
    <property type="protein sequence ID" value="PDO10681.1"/>
    <property type="molecule type" value="Genomic_DNA"/>
</dbReference>
<name>A0A2A6E0X1_9BACL</name>
<feature type="transmembrane region" description="Helical" evidence="7">
    <location>
        <begin position="12"/>
        <end position="34"/>
    </location>
</feature>
<reference evidence="9 10" key="1">
    <citation type="submission" date="2016-12" db="EMBL/GenBank/DDBJ databases">
        <title>Candidatus Reconcilibacillus cellulovorans genome.</title>
        <authorList>
            <person name="Kolinko S."/>
            <person name="Wu Y.-W."/>
            <person name="Tachea F."/>
            <person name="Denzel E."/>
            <person name="Hiras J."/>
            <person name="Baecker N."/>
            <person name="Chan L.J."/>
            <person name="Eichorst S.A."/>
            <person name="Frey D."/>
            <person name="Adams P.D."/>
            <person name="Pray T."/>
            <person name="Tanjore D."/>
            <person name="Petzold C.J."/>
            <person name="Gladden J.M."/>
            <person name="Simmons B.A."/>
            <person name="Singer S.W."/>
        </authorList>
    </citation>
    <scope>NUCLEOTIDE SEQUENCE [LARGE SCALE GENOMIC DNA]</scope>
    <source>
        <strain evidence="9">JTherm</strain>
    </source>
</reference>
<dbReference type="Pfam" id="PF00528">
    <property type="entry name" value="BPD_transp_1"/>
    <property type="match status" value="1"/>
</dbReference>
<dbReference type="Gene3D" id="1.10.3720.10">
    <property type="entry name" value="MetI-like"/>
    <property type="match status" value="1"/>
</dbReference>
<keyword evidence="2 7" id="KW-0813">Transport</keyword>
<sequence>MTGVAGRWASRVFGAMLVLPAVLIVGVLFVYPFFRSLASSFRTETGWGFQNYKQIWELYRFDVLYTIWIGAASLAILLVFGILLGGFLRLRADYAIEFLFKIPLFIPFVVVGHAMRVFLAPNGTLNALLSWFGVVDLDHPPSLAYSSAGMIIALVWKNLSMALLLMMGAFRGVDNSYIEAARNVGANALRIIFNILVPMAKGAIVVSAVLIFTSIIGNFSIPAMMGSAKGSQVLMIDLYYEIVYQHDYGVANAIGVVAYLISMGAAVYYLRMVTKQ</sequence>
<comment type="caution">
    <text evidence="9">The sequence shown here is derived from an EMBL/GenBank/DDBJ whole genome shotgun (WGS) entry which is preliminary data.</text>
</comment>
<feature type="transmembrane region" description="Helical" evidence="7">
    <location>
        <begin position="65"/>
        <end position="90"/>
    </location>
</feature>
<keyword evidence="3" id="KW-1003">Cell membrane</keyword>
<organism evidence="9 10">
    <name type="scientific">Candidatus Reconcilbacillus cellulovorans</name>
    <dbReference type="NCBI Taxonomy" id="1906605"/>
    <lineage>
        <taxon>Bacteria</taxon>
        <taxon>Bacillati</taxon>
        <taxon>Bacillota</taxon>
        <taxon>Bacilli</taxon>
        <taxon>Bacillales</taxon>
        <taxon>Paenibacillaceae</taxon>
        <taxon>Candidatus Reconcilbacillus</taxon>
    </lineage>
</organism>
<dbReference type="SUPFAM" id="SSF161098">
    <property type="entry name" value="MetI-like"/>
    <property type="match status" value="1"/>
</dbReference>
<feature type="transmembrane region" description="Helical" evidence="7">
    <location>
        <begin position="248"/>
        <end position="270"/>
    </location>
</feature>
<protein>
    <recommendedName>
        <fullName evidence="8">ABC transmembrane type-1 domain-containing protein</fullName>
    </recommendedName>
</protein>
<feature type="domain" description="ABC transmembrane type-1" evidence="8">
    <location>
        <begin position="63"/>
        <end position="269"/>
    </location>
</feature>
<evidence type="ECO:0000256" key="7">
    <source>
        <dbReference type="RuleBase" id="RU363032"/>
    </source>
</evidence>
<evidence type="ECO:0000313" key="10">
    <source>
        <dbReference type="Proteomes" id="UP000243688"/>
    </source>
</evidence>
<feature type="transmembrane region" description="Helical" evidence="7">
    <location>
        <begin position="191"/>
        <end position="216"/>
    </location>
</feature>
<gene>
    <name evidence="9" type="ORF">BLM47_05945</name>
</gene>
<dbReference type="PANTHER" id="PTHR43005">
    <property type="entry name" value="BLR7065 PROTEIN"/>
    <property type="match status" value="1"/>
</dbReference>
<dbReference type="InterPro" id="IPR000515">
    <property type="entry name" value="MetI-like"/>
</dbReference>
<keyword evidence="5 7" id="KW-1133">Transmembrane helix</keyword>
<accession>A0A2A6E0X1</accession>
<dbReference type="Proteomes" id="UP000243688">
    <property type="component" value="Unassembled WGS sequence"/>
</dbReference>
<dbReference type="PROSITE" id="PS50928">
    <property type="entry name" value="ABC_TM1"/>
    <property type="match status" value="1"/>
</dbReference>
<evidence type="ECO:0000256" key="5">
    <source>
        <dbReference type="ARBA" id="ARBA00022989"/>
    </source>
</evidence>
<dbReference type="PANTHER" id="PTHR43005:SF1">
    <property type="entry name" value="SPERMIDINE_PUTRESCINE TRANSPORT SYSTEM PERMEASE PROTEIN"/>
    <property type="match status" value="1"/>
</dbReference>
<comment type="subcellular location">
    <subcellularLocation>
        <location evidence="1 7">Cell membrane</location>
        <topology evidence="1 7">Multi-pass membrane protein</topology>
    </subcellularLocation>
</comment>
<dbReference type="GO" id="GO:0055085">
    <property type="term" value="P:transmembrane transport"/>
    <property type="evidence" value="ECO:0007669"/>
    <property type="project" value="InterPro"/>
</dbReference>
<dbReference type="AlphaFoldDB" id="A0A2A6E0X1"/>
<evidence type="ECO:0000256" key="2">
    <source>
        <dbReference type="ARBA" id="ARBA00022448"/>
    </source>
</evidence>
<evidence type="ECO:0000256" key="3">
    <source>
        <dbReference type="ARBA" id="ARBA00022475"/>
    </source>
</evidence>
<comment type="similarity">
    <text evidence="7">Belongs to the binding-protein-dependent transport system permease family.</text>
</comment>
<evidence type="ECO:0000259" key="8">
    <source>
        <dbReference type="PROSITE" id="PS50928"/>
    </source>
</evidence>
<evidence type="ECO:0000256" key="6">
    <source>
        <dbReference type="ARBA" id="ARBA00023136"/>
    </source>
</evidence>
<keyword evidence="4 7" id="KW-0812">Transmembrane</keyword>
<feature type="transmembrane region" description="Helical" evidence="7">
    <location>
        <begin position="143"/>
        <end position="170"/>
    </location>
</feature>
<dbReference type="GO" id="GO:0005886">
    <property type="term" value="C:plasma membrane"/>
    <property type="evidence" value="ECO:0007669"/>
    <property type="project" value="UniProtKB-SubCell"/>
</dbReference>
<dbReference type="CDD" id="cd06261">
    <property type="entry name" value="TM_PBP2"/>
    <property type="match status" value="1"/>
</dbReference>
<proteinExistence type="inferred from homology"/>